<comment type="caution">
    <text evidence="3">The sequence shown here is derived from an EMBL/GenBank/DDBJ whole genome shotgun (WGS) entry which is preliminary data.</text>
</comment>
<dbReference type="Proteomes" id="UP001642464">
    <property type="component" value="Unassembled WGS sequence"/>
</dbReference>
<feature type="domain" description="Integrase catalytic" evidence="2">
    <location>
        <begin position="9"/>
        <end position="171"/>
    </location>
</feature>
<feature type="region of interest" description="Disordered" evidence="1">
    <location>
        <begin position="903"/>
        <end position="923"/>
    </location>
</feature>
<dbReference type="InterPro" id="IPR001584">
    <property type="entry name" value="Integrase_cat-core"/>
</dbReference>
<evidence type="ECO:0000256" key="1">
    <source>
        <dbReference type="SAM" id="MobiDB-lite"/>
    </source>
</evidence>
<feature type="compositionally biased region" description="Polar residues" evidence="1">
    <location>
        <begin position="945"/>
        <end position="955"/>
    </location>
</feature>
<dbReference type="SUPFAM" id="SSF53098">
    <property type="entry name" value="Ribonuclease H-like"/>
    <property type="match status" value="1"/>
</dbReference>
<dbReference type="InterPro" id="IPR013103">
    <property type="entry name" value="RVT_2"/>
</dbReference>
<reference evidence="3 4" key="1">
    <citation type="submission" date="2024-02" db="EMBL/GenBank/DDBJ databases">
        <authorList>
            <person name="Chen Y."/>
            <person name="Shah S."/>
            <person name="Dougan E. K."/>
            <person name="Thang M."/>
            <person name="Chan C."/>
        </authorList>
    </citation>
    <scope>NUCLEOTIDE SEQUENCE [LARGE SCALE GENOMIC DNA]</scope>
</reference>
<feature type="region of interest" description="Disordered" evidence="1">
    <location>
        <begin position="935"/>
        <end position="955"/>
    </location>
</feature>
<protein>
    <submittedName>
        <fullName evidence="3">Transposon Ty5-1 protein YCL074W</fullName>
    </submittedName>
</protein>
<dbReference type="Pfam" id="PF07727">
    <property type="entry name" value="RVT_2"/>
    <property type="match status" value="1"/>
</dbReference>
<accession>A0ABP0R1F4</accession>
<dbReference type="EMBL" id="CAXAMM010040630">
    <property type="protein sequence ID" value="CAK9094398.1"/>
    <property type="molecule type" value="Genomic_DNA"/>
</dbReference>
<evidence type="ECO:0000313" key="3">
    <source>
        <dbReference type="EMBL" id="CAK9094398.1"/>
    </source>
</evidence>
<feature type="region of interest" description="Disordered" evidence="1">
    <location>
        <begin position="330"/>
        <end position="439"/>
    </location>
</feature>
<feature type="compositionally biased region" description="Basic and acidic residues" evidence="1">
    <location>
        <begin position="903"/>
        <end position="917"/>
    </location>
</feature>
<name>A0ABP0R1F4_9DINO</name>
<gene>
    <name evidence="3" type="ORF">SCF082_LOCUS44371</name>
</gene>
<evidence type="ECO:0000313" key="4">
    <source>
        <dbReference type="Proteomes" id="UP001642464"/>
    </source>
</evidence>
<feature type="non-terminal residue" evidence="3">
    <location>
        <position position="1"/>
    </location>
</feature>
<dbReference type="Gene3D" id="3.30.420.10">
    <property type="entry name" value="Ribonuclease H-like superfamily/Ribonuclease H"/>
    <property type="match status" value="1"/>
</dbReference>
<dbReference type="InterPro" id="IPR012337">
    <property type="entry name" value="RNaseH-like_sf"/>
</dbReference>
<sequence length="955" mass="108368">VPRPTALPRAYQPNRVIGLDLFYVPSPGGGKQTTPVLNIIDWGTNYQMCELLEGKNPAEIWGAYLSTWARTFGHPEVITCDAGREFLGEFIQRASSEGIVVHQIASKAPWQQGKTERHGGHFKDLLNKVRSEVVVQSPEDLKRVMAEVEMTKNRYSNRSGFAPVQRQIGQWPRLPTSIMSDEAVDPTLLGGVLTDDLEKLHHMRRVAQKAFCEHNAKNTYQRSMRARPRTWTSYQPGEYVFVFRAPRLKKRKHGAAVDDMSLSTKARWVGPGVVITPDGANLWVAMMGELWKVAREQCRPATNDEKTGIEVVLRECEELIEEFKRGSHRRGYKGLTGEELPPGEGAELDEPEDHPGRRAGVKFEPGDEELDYVPTSPEGTPRAHEEEEARPKRRRSVIEPEQEMVPSSAEEEEKDMKNPAFPEGVPETPPVSRAGEEAALPHEHPDPAIRAAMRTSIEQANRLDGMRTDGASSGPIYRWQQRSGLHDHLAPYYEEKQWFLADEEEVEEGRLRRFRALQRPSREKDFWVVDLSAGQVLRHHLRKRKTLFDPRLNRDLPIPLDMLKEVRTTAGRSPITRTVEDDWTTATPKAEETWWKGVTTFYIKNIEEVTTYLAEKKGQDEVNLKTESAQALEEWKQADLSEWNKVTQSGAKVLGLEESQRIRRELQEQGKGDRILPTKIARRYKPGEQPGEPATKKSRLCIRGDLDPDILELERFVPTLNIVNFNIMLQVAANENMTATVGDLKNAFCQNQPLHRPNGPLYFQQPKEGVIGLHPDQIVQIVAGCYGLVDAPLHWRKSLMEDLKALGYEMSALDPCIMKLYDKSRKRLLGAIAIEVDDLFAVGHQEHHEKMKQLRAKYTFGKYVALREEKDGCAFNGRRIRQLPDGGYLVDMQKFVEERLHPMDLEKGRKSQKKEPATPEEVSMARATCGALNWLSREGRPDASGPSSLMASKLS</sequence>
<feature type="compositionally biased region" description="Basic and acidic residues" evidence="1">
    <location>
        <begin position="381"/>
        <end position="390"/>
    </location>
</feature>
<proteinExistence type="predicted"/>
<dbReference type="PROSITE" id="PS50994">
    <property type="entry name" value="INTEGRASE"/>
    <property type="match status" value="1"/>
</dbReference>
<feature type="compositionally biased region" description="Low complexity" evidence="1">
    <location>
        <begin position="335"/>
        <end position="345"/>
    </location>
</feature>
<organism evidence="3 4">
    <name type="scientific">Durusdinium trenchii</name>
    <dbReference type="NCBI Taxonomy" id="1381693"/>
    <lineage>
        <taxon>Eukaryota</taxon>
        <taxon>Sar</taxon>
        <taxon>Alveolata</taxon>
        <taxon>Dinophyceae</taxon>
        <taxon>Suessiales</taxon>
        <taxon>Symbiodiniaceae</taxon>
        <taxon>Durusdinium</taxon>
    </lineage>
</organism>
<keyword evidence="4" id="KW-1185">Reference proteome</keyword>
<dbReference type="InterPro" id="IPR036397">
    <property type="entry name" value="RNaseH_sf"/>
</dbReference>
<evidence type="ECO:0000259" key="2">
    <source>
        <dbReference type="PROSITE" id="PS50994"/>
    </source>
</evidence>